<keyword evidence="1" id="KW-0472">Membrane</keyword>
<accession>A0ABT3S4K2</accession>
<feature type="transmembrane region" description="Helical" evidence="1">
    <location>
        <begin position="290"/>
        <end position="313"/>
    </location>
</feature>
<organism evidence="2 3">
    <name type="scientific">Curtobacterium poinsettiae</name>
    <dbReference type="NCBI Taxonomy" id="159612"/>
    <lineage>
        <taxon>Bacteria</taxon>
        <taxon>Bacillati</taxon>
        <taxon>Actinomycetota</taxon>
        <taxon>Actinomycetes</taxon>
        <taxon>Micrococcales</taxon>
        <taxon>Microbacteriaceae</taxon>
        <taxon>Curtobacterium</taxon>
    </lineage>
</organism>
<proteinExistence type="predicted"/>
<evidence type="ECO:0000256" key="1">
    <source>
        <dbReference type="SAM" id="Phobius"/>
    </source>
</evidence>
<evidence type="ECO:0000313" key="2">
    <source>
        <dbReference type="EMBL" id="MCX2849740.1"/>
    </source>
</evidence>
<evidence type="ECO:0008006" key="4">
    <source>
        <dbReference type="Google" id="ProtNLM"/>
    </source>
</evidence>
<name>A0ABT3S4K2_9MICO</name>
<feature type="transmembrane region" description="Helical" evidence="1">
    <location>
        <begin position="595"/>
        <end position="617"/>
    </location>
</feature>
<gene>
    <name evidence="2" type="ORF">ORG12_13760</name>
</gene>
<dbReference type="Proteomes" id="UP001207276">
    <property type="component" value="Unassembled WGS sequence"/>
</dbReference>
<feature type="transmembrane region" description="Helical" evidence="1">
    <location>
        <begin position="246"/>
        <end position="269"/>
    </location>
</feature>
<feature type="transmembrane region" description="Helical" evidence="1">
    <location>
        <begin position="221"/>
        <end position="240"/>
    </location>
</feature>
<sequence length="675" mass="69980">MNIRSVTLAYLVPPLLASVLGFVGLVQVSEAGIVGASSVVTAAAGAETGSNQRVATALEQVAEAEHATIARMVADRAAPTTRRVALVTDAPPSRGAGWLLDGYEDFTRSMVTTVRPMSELDQFDPTGSYSVFGDDDARRATVRALADAGYEVSVERVPLLQRIGVTDGLDQTLALVGALVSGCVALCLMTTVGAPRRSAVRRLHGDTTAAIVIQELAELRTAVLVTAIGVPVAAIGLWFYNGLASAATLAVAISAFCVGLLVPVVVAHTMGTVVACRQPLVGALRGARPAGALLLVAQIARVPALLVLVAAVFELTGAVTTARQGTAERDLRAAGETVQLWVTPDPRPVEEQAYWDSIGDFAGGALERRDAFLAAAVEVSSGSGKSTVPALVVDQGYLDLQDVRSEDGARITTDGAEIAVWMPADSGLSRERLVEGLTEWQLRDAPAALLEHVTGGTLARQQVYSYPDDASSRAWLEDAVIVVVPTPGDVFSADELGSWLSTGDVVFTSRAAAERSIGASGLRTEFSAVVAVGQSAAEQARHAAMTVAIGTGTLVSTLAVSVMLGMVATIAHRRRHGRAMFAKFTSGVSPVRTDAGLLTIEAGLVSIAVIAVVNTWWSQRPDGSGLRSALDPVVQSAGVAAALALVTLAAVSATSLVVMAVTARRTARNRGNGSR</sequence>
<evidence type="ECO:0000313" key="3">
    <source>
        <dbReference type="Proteomes" id="UP001207276"/>
    </source>
</evidence>
<keyword evidence="1" id="KW-1133">Transmembrane helix</keyword>
<dbReference type="EMBL" id="JAPJDE010000005">
    <property type="protein sequence ID" value="MCX2849740.1"/>
    <property type="molecule type" value="Genomic_DNA"/>
</dbReference>
<protein>
    <recommendedName>
        <fullName evidence="4">ABC transporter permease</fullName>
    </recommendedName>
</protein>
<keyword evidence="3" id="KW-1185">Reference proteome</keyword>
<feature type="transmembrane region" description="Helical" evidence="1">
    <location>
        <begin position="637"/>
        <end position="661"/>
    </location>
</feature>
<feature type="transmembrane region" description="Helical" evidence="1">
    <location>
        <begin position="547"/>
        <end position="571"/>
    </location>
</feature>
<comment type="caution">
    <text evidence="2">The sequence shown here is derived from an EMBL/GenBank/DDBJ whole genome shotgun (WGS) entry which is preliminary data.</text>
</comment>
<dbReference type="RefSeq" id="WP_214519163.1">
    <property type="nucleotide sequence ID" value="NZ_CP104934.1"/>
</dbReference>
<reference evidence="2 3" key="1">
    <citation type="submission" date="2022-11" db="EMBL/GenBank/DDBJ databases">
        <title>Taxonomy of Curtobacterium flaccumfaciens.</title>
        <authorList>
            <person name="Osdaghi E."/>
            <person name="Taghavi S.M."/>
            <person name="Hamidizade M."/>
            <person name="Abachi H."/>
            <person name="Fazliarab A."/>
            <person name="Baeyen S."/>
            <person name="Portier P."/>
            <person name="Van Vaerenbergh J."/>
            <person name="Jacques M.-A."/>
        </authorList>
    </citation>
    <scope>NUCLEOTIDE SEQUENCE [LARGE SCALE GENOMIC DNA]</scope>
    <source>
        <strain evidence="2 3">LMG 3715</strain>
    </source>
</reference>
<feature type="transmembrane region" description="Helical" evidence="1">
    <location>
        <begin position="173"/>
        <end position="194"/>
    </location>
</feature>
<keyword evidence="1" id="KW-0812">Transmembrane</keyword>